<dbReference type="EC" id="2.7.13.3" evidence="2"/>
<dbReference type="RefSeq" id="WP_054465173.1">
    <property type="nucleotide sequence ID" value="NZ_CP159837.1"/>
</dbReference>
<evidence type="ECO:0000256" key="1">
    <source>
        <dbReference type="ARBA" id="ARBA00000085"/>
    </source>
</evidence>
<evidence type="ECO:0000256" key="2">
    <source>
        <dbReference type="ARBA" id="ARBA00012438"/>
    </source>
</evidence>
<protein>
    <recommendedName>
        <fullName evidence="2">histidine kinase</fullName>
        <ecNumber evidence="2">2.7.13.3</ecNumber>
    </recommendedName>
</protein>
<evidence type="ECO:0000259" key="3">
    <source>
        <dbReference type="SMART" id="SM00388"/>
    </source>
</evidence>
<evidence type="ECO:0000313" key="4">
    <source>
        <dbReference type="EMBL" id="XCM37477.1"/>
    </source>
</evidence>
<dbReference type="Pfam" id="PF00512">
    <property type="entry name" value="HisKA"/>
    <property type="match status" value="1"/>
</dbReference>
<dbReference type="SMART" id="SM00388">
    <property type="entry name" value="HisKA"/>
    <property type="match status" value="1"/>
</dbReference>
<dbReference type="EMBL" id="CP159837">
    <property type="protein sequence ID" value="XCM37477.1"/>
    <property type="molecule type" value="Genomic_DNA"/>
</dbReference>
<dbReference type="InterPro" id="IPR036097">
    <property type="entry name" value="HisK_dim/P_sf"/>
</dbReference>
<keyword evidence="4" id="KW-0418">Kinase</keyword>
<organism evidence="4">
    <name type="scientific">Planktothricoides raciborskii GIHE-MW2</name>
    <dbReference type="NCBI Taxonomy" id="2792601"/>
    <lineage>
        <taxon>Bacteria</taxon>
        <taxon>Bacillati</taxon>
        <taxon>Cyanobacteriota</taxon>
        <taxon>Cyanophyceae</taxon>
        <taxon>Oscillatoriophycideae</taxon>
        <taxon>Oscillatoriales</taxon>
        <taxon>Oscillatoriaceae</taxon>
        <taxon>Planktothricoides</taxon>
    </lineage>
</organism>
<keyword evidence="4" id="KW-0808">Transferase</keyword>
<sequence length="104" mass="12187">MKPVAESELNPQELIDWLISTIAHELRTPLTTILASAELLEYYQDKCSEQQKKQYLKQIKISILAIREFLDSEDFAANLQKLADQISEPERVYQLCQILRKDYE</sequence>
<dbReference type="GO" id="GO:0000155">
    <property type="term" value="F:phosphorelay sensor kinase activity"/>
    <property type="evidence" value="ECO:0007669"/>
    <property type="project" value="InterPro"/>
</dbReference>
<dbReference type="InterPro" id="IPR003661">
    <property type="entry name" value="HisK_dim/P_dom"/>
</dbReference>
<proteinExistence type="predicted"/>
<gene>
    <name evidence="4" type="ORF">ABWT76_000240</name>
</gene>
<dbReference type="SUPFAM" id="SSF47384">
    <property type="entry name" value="Homodimeric domain of signal transducing histidine kinase"/>
    <property type="match status" value="1"/>
</dbReference>
<dbReference type="CDD" id="cd00082">
    <property type="entry name" value="HisKA"/>
    <property type="match status" value="1"/>
</dbReference>
<accession>A0AAU8JFC6</accession>
<dbReference type="Gene3D" id="1.10.287.130">
    <property type="match status" value="1"/>
</dbReference>
<reference evidence="4" key="1">
    <citation type="submission" date="2024-07" db="EMBL/GenBank/DDBJ databases">
        <authorList>
            <person name="Kim Y.J."/>
            <person name="Jeong J.Y."/>
        </authorList>
    </citation>
    <scope>NUCLEOTIDE SEQUENCE</scope>
    <source>
        <strain evidence="4">GIHE-MW2</strain>
    </source>
</reference>
<name>A0AAU8JFC6_9CYAN</name>
<dbReference type="AlphaFoldDB" id="A0AAU8JFC6"/>
<comment type="catalytic activity">
    <reaction evidence="1">
        <text>ATP + protein L-histidine = ADP + protein N-phospho-L-histidine.</text>
        <dbReference type="EC" id="2.7.13.3"/>
    </reaction>
</comment>
<feature type="domain" description="Signal transduction histidine kinase dimerisation/phosphoacceptor" evidence="3">
    <location>
        <begin position="14"/>
        <end position="81"/>
    </location>
</feature>